<dbReference type="Pfam" id="PF07690">
    <property type="entry name" value="MFS_1"/>
    <property type="match status" value="1"/>
</dbReference>
<dbReference type="RefSeq" id="WP_318783625.1">
    <property type="nucleotide sequence ID" value="NZ_JADBEB010000001.1"/>
</dbReference>
<comment type="caution">
    <text evidence="2">The sequence shown here is derived from an EMBL/GenBank/DDBJ whole genome shotgun (WGS) entry which is preliminary data.</text>
</comment>
<dbReference type="InterPro" id="IPR029058">
    <property type="entry name" value="AB_hydrolase_fold"/>
</dbReference>
<feature type="transmembrane region" description="Helical" evidence="1">
    <location>
        <begin position="82"/>
        <end position="106"/>
    </location>
</feature>
<sequence>MMSTNISRRGFVAGLGAAAVATTSTVTLSRPAEAGHAPAPKPTVVLVHGGFAHASASWNDVVQQLQKRGYPVMAPANPLPGVAPVLCVTLVFVLAHTILYTSIAAFLDRFGMSDSTDLVLLAFGATCLLSIWLMGARIHRRLRTLTIGSILLVAAAAAVLALMADSAALVYVAVMLWGLGRGGAPTLLQTAVGDAGGDSGDAAQAMLVTLWNVAIR</sequence>
<dbReference type="InterPro" id="IPR011701">
    <property type="entry name" value="MFS"/>
</dbReference>
<dbReference type="EMBL" id="JADBEB010000001">
    <property type="protein sequence ID" value="MBE1491777.1"/>
    <property type="molecule type" value="Genomic_DNA"/>
</dbReference>
<keyword evidence="3" id="KW-1185">Reference proteome</keyword>
<gene>
    <name evidence="2" type="ORF">H4W31_007415</name>
</gene>
<evidence type="ECO:0000256" key="1">
    <source>
        <dbReference type="SAM" id="Phobius"/>
    </source>
</evidence>
<dbReference type="SUPFAM" id="SSF53474">
    <property type="entry name" value="alpha/beta-Hydrolases"/>
    <property type="match status" value="1"/>
</dbReference>
<dbReference type="GO" id="GO:0022857">
    <property type="term" value="F:transmembrane transporter activity"/>
    <property type="evidence" value="ECO:0007669"/>
    <property type="project" value="InterPro"/>
</dbReference>
<reference evidence="2" key="1">
    <citation type="submission" date="2020-10" db="EMBL/GenBank/DDBJ databases">
        <title>Sequencing the genomes of 1000 actinobacteria strains.</title>
        <authorList>
            <person name="Klenk H.-P."/>
        </authorList>
    </citation>
    <scope>NUCLEOTIDE SEQUENCE</scope>
    <source>
        <strain evidence="2">DSM 46832</strain>
    </source>
</reference>
<keyword evidence="1" id="KW-0472">Membrane</keyword>
<keyword evidence="1" id="KW-0812">Transmembrane</keyword>
<name>A0A927R1T9_9ACTN</name>
<keyword evidence="1" id="KW-1133">Transmembrane helix</keyword>
<dbReference type="InterPro" id="IPR019546">
    <property type="entry name" value="TAT_signal_bac_arc"/>
</dbReference>
<evidence type="ECO:0000313" key="3">
    <source>
        <dbReference type="Proteomes" id="UP000649753"/>
    </source>
</evidence>
<evidence type="ECO:0000313" key="2">
    <source>
        <dbReference type="EMBL" id="MBE1491777.1"/>
    </source>
</evidence>
<organism evidence="2 3">
    <name type="scientific">Plantactinospora soyae</name>
    <dbReference type="NCBI Taxonomy" id="1544732"/>
    <lineage>
        <taxon>Bacteria</taxon>
        <taxon>Bacillati</taxon>
        <taxon>Actinomycetota</taxon>
        <taxon>Actinomycetes</taxon>
        <taxon>Micromonosporales</taxon>
        <taxon>Micromonosporaceae</taxon>
        <taxon>Plantactinospora</taxon>
    </lineage>
</organism>
<dbReference type="NCBIfam" id="TIGR01409">
    <property type="entry name" value="TAT_signal_seq"/>
    <property type="match status" value="1"/>
</dbReference>
<feature type="transmembrane region" description="Helical" evidence="1">
    <location>
        <begin position="150"/>
        <end position="179"/>
    </location>
</feature>
<accession>A0A927R1T9</accession>
<dbReference type="Gene3D" id="3.40.50.1820">
    <property type="entry name" value="alpha/beta hydrolase"/>
    <property type="match status" value="1"/>
</dbReference>
<protein>
    <submittedName>
        <fullName evidence="2">Pimeloyl-ACP methyl ester carboxylesterase</fullName>
    </submittedName>
</protein>
<feature type="transmembrane region" description="Helical" evidence="1">
    <location>
        <begin position="118"/>
        <end position="138"/>
    </location>
</feature>
<proteinExistence type="predicted"/>
<dbReference type="PROSITE" id="PS51318">
    <property type="entry name" value="TAT"/>
    <property type="match status" value="1"/>
</dbReference>
<dbReference type="AlphaFoldDB" id="A0A927R1T9"/>
<dbReference type="InterPro" id="IPR006311">
    <property type="entry name" value="TAT_signal"/>
</dbReference>
<dbReference type="Proteomes" id="UP000649753">
    <property type="component" value="Unassembled WGS sequence"/>
</dbReference>